<accession>A0A8J3KBS0</accession>
<organism evidence="2 3">
    <name type="scientific">Catellatospora chokoriensis</name>
    <dbReference type="NCBI Taxonomy" id="310353"/>
    <lineage>
        <taxon>Bacteria</taxon>
        <taxon>Bacillati</taxon>
        <taxon>Actinomycetota</taxon>
        <taxon>Actinomycetes</taxon>
        <taxon>Micromonosporales</taxon>
        <taxon>Micromonosporaceae</taxon>
        <taxon>Catellatospora</taxon>
    </lineage>
</organism>
<dbReference type="SUPFAM" id="SSF81301">
    <property type="entry name" value="Nucleotidyltransferase"/>
    <property type="match status" value="1"/>
</dbReference>
<dbReference type="GO" id="GO:0016779">
    <property type="term" value="F:nucleotidyltransferase activity"/>
    <property type="evidence" value="ECO:0007669"/>
    <property type="project" value="InterPro"/>
</dbReference>
<keyword evidence="3" id="KW-1185">Reference proteome</keyword>
<sequence length="57" mass="6007">MPDVMDFCQHVVAGLTGRGRLLGEPVVLVGSRARGTATVESDVDLLVLGHGPEHLEV</sequence>
<dbReference type="InterPro" id="IPR043519">
    <property type="entry name" value="NT_sf"/>
</dbReference>
<gene>
    <name evidence="2" type="ORF">Cch02nite_56580</name>
</gene>
<dbReference type="Pfam" id="PF01909">
    <property type="entry name" value="NTP_transf_2"/>
    <property type="match status" value="1"/>
</dbReference>
<dbReference type="RefSeq" id="WP_191837290.1">
    <property type="nucleotide sequence ID" value="NZ_BAAALB010000001.1"/>
</dbReference>
<dbReference type="CDD" id="cd05403">
    <property type="entry name" value="NT_KNTase_like"/>
    <property type="match status" value="1"/>
</dbReference>
<reference evidence="2 3" key="1">
    <citation type="submission" date="2021-01" db="EMBL/GenBank/DDBJ databases">
        <title>Whole genome shotgun sequence of Catellatospora chokoriensis NBRC 107358.</title>
        <authorList>
            <person name="Komaki H."/>
            <person name="Tamura T."/>
        </authorList>
    </citation>
    <scope>NUCLEOTIDE SEQUENCE [LARGE SCALE GENOMIC DNA]</scope>
    <source>
        <strain evidence="2 3">NBRC 107358</strain>
    </source>
</reference>
<proteinExistence type="predicted"/>
<protein>
    <recommendedName>
        <fullName evidence="1">Polymerase nucleotidyl transferase domain-containing protein</fullName>
    </recommendedName>
</protein>
<comment type="caution">
    <text evidence="2">The sequence shown here is derived from an EMBL/GenBank/DDBJ whole genome shotgun (WGS) entry which is preliminary data.</text>
</comment>
<dbReference type="AlphaFoldDB" id="A0A8J3KBS0"/>
<dbReference type="Gene3D" id="3.30.460.10">
    <property type="entry name" value="Beta Polymerase, domain 2"/>
    <property type="match status" value="1"/>
</dbReference>
<dbReference type="EMBL" id="BONG01000042">
    <property type="protein sequence ID" value="GIF92214.1"/>
    <property type="molecule type" value="Genomic_DNA"/>
</dbReference>
<evidence type="ECO:0000259" key="1">
    <source>
        <dbReference type="Pfam" id="PF01909"/>
    </source>
</evidence>
<dbReference type="InterPro" id="IPR002934">
    <property type="entry name" value="Polymerase_NTP_transf_dom"/>
</dbReference>
<evidence type="ECO:0000313" key="3">
    <source>
        <dbReference type="Proteomes" id="UP000619293"/>
    </source>
</evidence>
<evidence type="ECO:0000313" key="2">
    <source>
        <dbReference type="EMBL" id="GIF92214.1"/>
    </source>
</evidence>
<name>A0A8J3KBS0_9ACTN</name>
<feature type="domain" description="Polymerase nucleotidyl transferase" evidence="1">
    <location>
        <begin position="26"/>
        <end position="52"/>
    </location>
</feature>
<dbReference type="Proteomes" id="UP000619293">
    <property type="component" value="Unassembled WGS sequence"/>
</dbReference>